<keyword evidence="3" id="KW-1185">Reference proteome</keyword>
<comment type="caution">
    <text evidence="2">The sequence shown here is derived from an EMBL/GenBank/DDBJ whole genome shotgun (WGS) entry which is preliminary data.</text>
</comment>
<accession>A0A6A0AEN9</accession>
<organism evidence="2 3">
    <name type="scientific">Haematococcus lacustris</name>
    <name type="common">Green alga</name>
    <name type="synonym">Haematococcus pluvialis</name>
    <dbReference type="NCBI Taxonomy" id="44745"/>
    <lineage>
        <taxon>Eukaryota</taxon>
        <taxon>Viridiplantae</taxon>
        <taxon>Chlorophyta</taxon>
        <taxon>core chlorophytes</taxon>
        <taxon>Chlorophyceae</taxon>
        <taxon>CS clade</taxon>
        <taxon>Chlamydomonadales</taxon>
        <taxon>Haematococcaceae</taxon>
        <taxon>Haematococcus</taxon>
    </lineage>
</organism>
<dbReference type="Proteomes" id="UP000485058">
    <property type="component" value="Unassembled WGS sequence"/>
</dbReference>
<dbReference type="EMBL" id="BLLF01004970">
    <property type="protein sequence ID" value="GFH30534.1"/>
    <property type="molecule type" value="Genomic_DNA"/>
</dbReference>
<dbReference type="AlphaFoldDB" id="A0A6A0AEN9"/>
<evidence type="ECO:0000313" key="3">
    <source>
        <dbReference type="Proteomes" id="UP000485058"/>
    </source>
</evidence>
<gene>
    <name evidence="2" type="ORF">HaLaN_29408</name>
</gene>
<protein>
    <submittedName>
        <fullName evidence="2">Uncharacterized protein</fullName>
    </submittedName>
</protein>
<name>A0A6A0AEN9_HAELA</name>
<proteinExistence type="predicted"/>
<evidence type="ECO:0000313" key="2">
    <source>
        <dbReference type="EMBL" id="GFH30534.1"/>
    </source>
</evidence>
<reference evidence="2 3" key="1">
    <citation type="submission" date="2020-02" db="EMBL/GenBank/DDBJ databases">
        <title>Draft genome sequence of Haematococcus lacustris strain NIES-144.</title>
        <authorList>
            <person name="Morimoto D."/>
            <person name="Nakagawa S."/>
            <person name="Yoshida T."/>
            <person name="Sawayama S."/>
        </authorList>
    </citation>
    <scope>NUCLEOTIDE SEQUENCE [LARGE SCALE GENOMIC DNA]</scope>
    <source>
        <strain evidence="2 3">NIES-144</strain>
    </source>
</reference>
<evidence type="ECO:0000256" key="1">
    <source>
        <dbReference type="SAM" id="MobiDB-lite"/>
    </source>
</evidence>
<feature type="compositionally biased region" description="Basic and acidic residues" evidence="1">
    <location>
        <begin position="178"/>
        <end position="190"/>
    </location>
</feature>
<sequence length="261" mass="28808">MTYVSLKDTLTPTTRCAPSSHRHATWPTALQFSPGHPRHWPRNSLFGTVFDPLHVILPPLGSTSHNGVASRLGPLLSIVLHCLDDLISFAMSFSICLYACRNRRDELVAGAFPCRAAFAAVGLGNSRIHLISASNPHQPEALLSRSAARLSALENSELEGCPRFWVWALQEQQQRNRRLQDRGNKTEVTKQGRGNKTEGCCNKAEDNQHSGRPNMGLLRFSPRNLTFSASHCILCGRTATCAREQITAARQVYLAPRATSL</sequence>
<feature type="region of interest" description="Disordered" evidence="1">
    <location>
        <begin position="177"/>
        <end position="214"/>
    </location>
</feature>